<protein>
    <submittedName>
        <fullName evidence="8">MFS transporter</fullName>
    </submittedName>
</protein>
<dbReference type="AlphaFoldDB" id="A0A6I2ME32"/>
<feature type="transmembrane region" description="Helical" evidence="7">
    <location>
        <begin position="12"/>
        <end position="33"/>
    </location>
</feature>
<feature type="transmembrane region" description="Helical" evidence="7">
    <location>
        <begin position="319"/>
        <end position="340"/>
    </location>
</feature>
<comment type="caution">
    <text evidence="8">The sequence shown here is derived from an EMBL/GenBank/DDBJ whole genome shotgun (WGS) entry which is preliminary data.</text>
</comment>
<dbReference type="EMBL" id="WKKF01000002">
    <property type="protein sequence ID" value="MRX54033.1"/>
    <property type="molecule type" value="Genomic_DNA"/>
</dbReference>
<dbReference type="Proteomes" id="UP000441585">
    <property type="component" value="Unassembled WGS sequence"/>
</dbReference>
<keyword evidence="3" id="KW-1003">Cell membrane</keyword>
<keyword evidence="9" id="KW-1185">Reference proteome</keyword>
<evidence type="ECO:0000256" key="4">
    <source>
        <dbReference type="ARBA" id="ARBA00022692"/>
    </source>
</evidence>
<feature type="transmembrane region" description="Helical" evidence="7">
    <location>
        <begin position="360"/>
        <end position="383"/>
    </location>
</feature>
<evidence type="ECO:0000256" key="2">
    <source>
        <dbReference type="ARBA" id="ARBA00022448"/>
    </source>
</evidence>
<sequence length="433" mass="47409">MDESKKLKMATYHLFTFTISKLISSFGAQVYAFAISFHILQITGSAASFAANLLCNILPRTLISPFAGYVADKYSRKKIVILAQISTTLAISGLLYVSLTYGLSLTAIYITTSILAIASSFSSVTFTSSITGLVDEARIQRAMSLNQIAMSFAAIGSPAAGGLLYGAVSMEIFLVIYIAASIIAVILESTMNFTLFAKRKTEAEGKPEESMWQSMRAGVRYLKTKQVLMTLIWLSLIINFLFGAFEVGYSYVLIEKLNLASKHFGFTQGAFAIGMLVLSIYFSVRKEVKYPFLVSKRGILAMGIIMGAIALPLMVSMSYWTIFTFYLILMFSFGSMIIIVNTPIQVMMQKMIEDDYKGRVFSLIETMAMALMPLGMILFGFLYDAVPGQYILVASAAILIGVVVVLARPSVVRKVHPELGGEKKVLSEAGTVV</sequence>
<feature type="transmembrane region" description="Helical" evidence="7">
    <location>
        <begin position="79"/>
        <end position="101"/>
    </location>
</feature>
<dbReference type="CDD" id="cd06173">
    <property type="entry name" value="MFS_MefA_like"/>
    <property type="match status" value="1"/>
</dbReference>
<feature type="transmembrane region" description="Helical" evidence="7">
    <location>
        <begin position="148"/>
        <end position="168"/>
    </location>
</feature>
<dbReference type="PANTHER" id="PTHR43266">
    <property type="entry name" value="MACROLIDE-EFFLUX PROTEIN"/>
    <property type="match status" value="1"/>
</dbReference>
<dbReference type="SUPFAM" id="SSF103473">
    <property type="entry name" value="MFS general substrate transporter"/>
    <property type="match status" value="1"/>
</dbReference>
<proteinExistence type="predicted"/>
<dbReference type="PANTHER" id="PTHR43266:SF9">
    <property type="entry name" value="PERMEASE, MAJOR FACILITATOR SUPERFAMILY-RELATED"/>
    <property type="match status" value="1"/>
</dbReference>
<feature type="transmembrane region" description="Helical" evidence="7">
    <location>
        <begin position="264"/>
        <end position="282"/>
    </location>
</feature>
<keyword evidence="2" id="KW-0813">Transport</keyword>
<evidence type="ECO:0000256" key="7">
    <source>
        <dbReference type="SAM" id="Phobius"/>
    </source>
</evidence>
<keyword evidence="4 7" id="KW-0812">Transmembrane</keyword>
<feature type="transmembrane region" description="Helical" evidence="7">
    <location>
        <begin position="107"/>
        <end position="127"/>
    </location>
</feature>
<evidence type="ECO:0000256" key="5">
    <source>
        <dbReference type="ARBA" id="ARBA00022989"/>
    </source>
</evidence>
<dbReference type="Pfam" id="PF07690">
    <property type="entry name" value="MFS_1"/>
    <property type="match status" value="1"/>
</dbReference>
<name>A0A6I2ME32_9BACI</name>
<organism evidence="8 9">
    <name type="scientific">Metabacillus idriensis</name>
    <dbReference type="NCBI Taxonomy" id="324768"/>
    <lineage>
        <taxon>Bacteria</taxon>
        <taxon>Bacillati</taxon>
        <taxon>Bacillota</taxon>
        <taxon>Bacilli</taxon>
        <taxon>Bacillales</taxon>
        <taxon>Bacillaceae</taxon>
        <taxon>Metabacillus</taxon>
    </lineage>
</organism>
<reference evidence="8 9" key="1">
    <citation type="submission" date="2019-11" db="EMBL/GenBank/DDBJ databases">
        <title>Bacillus idriensis genome.</title>
        <authorList>
            <person name="Konopka E.N."/>
            <person name="Newman J.D."/>
        </authorList>
    </citation>
    <scope>NUCLEOTIDE SEQUENCE [LARGE SCALE GENOMIC DNA]</scope>
    <source>
        <strain evidence="8 9">DSM 19097</strain>
    </source>
</reference>
<evidence type="ECO:0000313" key="8">
    <source>
        <dbReference type="EMBL" id="MRX54033.1"/>
    </source>
</evidence>
<evidence type="ECO:0000313" key="9">
    <source>
        <dbReference type="Proteomes" id="UP000441585"/>
    </source>
</evidence>
<keyword evidence="6 7" id="KW-0472">Membrane</keyword>
<feature type="transmembrane region" description="Helical" evidence="7">
    <location>
        <begin position="294"/>
        <end position="313"/>
    </location>
</feature>
<comment type="subcellular location">
    <subcellularLocation>
        <location evidence="1">Cell membrane</location>
        <topology evidence="1">Multi-pass membrane protein</topology>
    </subcellularLocation>
</comment>
<evidence type="ECO:0000256" key="6">
    <source>
        <dbReference type="ARBA" id="ARBA00023136"/>
    </source>
</evidence>
<dbReference type="GO" id="GO:0005886">
    <property type="term" value="C:plasma membrane"/>
    <property type="evidence" value="ECO:0007669"/>
    <property type="project" value="UniProtKB-SubCell"/>
</dbReference>
<feature type="transmembrane region" description="Helical" evidence="7">
    <location>
        <begin position="230"/>
        <end position="252"/>
    </location>
</feature>
<feature type="transmembrane region" description="Helical" evidence="7">
    <location>
        <begin position="389"/>
        <end position="407"/>
    </location>
</feature>
<gene>
    <name evidence="8" type="ORF">GJU41_08615</name>
</gene>
<feature type="transmembrane region" description="Helical" evidence="7">
    <location>
        <begin position="174"/>
        <end position="197"/>
    </location>
</feature>
<feature type="transmembrane region" description="Helical" evidence="7">
    <location>
        <begin position="39"/>
        <end position="58"/>
    </location>
</feature>
<dbReference type="InterPro" id="IPR011701">
    <property type="entry name" value="MFS"/>
</dbReference>
<dbReference type="RefSeq" id="WP_154318367.1">
    <property type="nucleotide sequence ID" value="NZ_CAJGAA010000002.1"/>
</dbReference>
<keyword evidence="5 7" id="KW-1133">Transmembrane helix</keyword>
<dbReference type="GO" id="GO:0022857">
    <property type="term" value="F:transmembrane transporter activity"/>
    <property type="evidence" value="ECO:0007669"/>
    <property type="project" value="InterPro"/>
</dbReference>
<evidence type="ECO:0000256" key="3">
    <source>
        <dbReference type="ARBA" id="ARBA00022475"/>
    </source>
</evidence>
<dbReference type="Gene3D" id="1.20.1250.20">
    <property type="entry name" value="MFS general substrate transporter like domains"/>
    <property type="match status" value="1"/>
</dbReference>
<dbReference type="InterPro" id="IPR036259">
    <property type="entry name" value="MFS_trans_sf"/>
</dbReference>
<evidence type="ECO:0000256" key="1">
    <source>
        <dbReference type="ARBA" id="ARBA00004651"/>
    </source>
</evidence>
<accession>A0A6I2ME32</accession>